<keyword evidence="4" id="KW-0255">Endonuclease</keyword>
<dbReference type="GO" id="GO:0030677">
    <property type="term" value="C:ribonuclease P complex"/>
    <property type="evidence" value="ECO:0007669"/>
    <property type="project" value="TreeGrafter"/>
</dbReference>
<feature type="compositionally biased region" description="Acidic residues" evidence="7">
    <location>
        <begin position="165"/>
        <end position="184"/>
    </location>
</feature>
<dbReference type="NCBIfam" id="TIGR00188">
    <property type="entry name" value="rnpA"/>
    <property type="match status" value="1"/>
</dbReference>
<dbReference type="GeneID" id="8243667"/>
<dbReference type="SUPFAM" id="SSF54211">
    <property type="entry name" value="Ribosomal protein S5 domain 2-like"/>
    <property type="match status" value="1"/>
</dbReference>
<dbReference type="PANTHER" id="PTHR33992:SF1">
    <property type="entry name" value="RIBONUCLEASE P PROTEIN COMPONENT"/>
    <property type="match status" value="1"/>
</dbReference>
<keyword evidence="6" id="KW-0694">RNA-binding</keyword>
<evidence type="ECO:0000256" key="7">
    <source>
        <dbReference type="SAM" id="MobiDB-lite"/>
    </source>
</evidence>
<accession>C1E5I9</accession>
<dbReference type="EMBL" id="CP001326">
    <property type="protein sequence ID" value="ACO63265.1"/>
    <property type="molecule type" value="Genomic_DNA"/>
</dbReference>
<evidence type="ECO:0000256" key="5">
    <source>
        <dbReference type="ARBA" id="ARBA00022801"/>
    </source>
</evidence>
<evidence type="ECO:0000313" key="9">
    <source>
        <dbReference type="Proteomes" id="UP000002009"/>
    </source>
</evidence>
<dbReference type="AlphaFoldDB" id="C1E5I9"/>
<keyword evidence="5" id="KW-0378">Hydrolase</keyword>
<dbReference type="InterPro" id="IPR020539">
    <property type="entry name" value="RNase_P_CS"/>
</dbReference>
<feature type="region of interest" description="Disordered" evidence="7">
    <location>
        <begin position="149"/>
        <end position="191"/>
    </location>
</feature>
<organism evidence="8 9">
    <name type="scientific">Micromonas commoda (strain RCC299 / NOUM17 / CCMP2709)</name>
    <name type="common">Picoplanktonic green alga</name>
    <dbReference type="NCBI Taxonomy" id="296587"/>
    <lineage>
        <taxon>Eukaryota</taxon>
        <taxon>Viridiplantae</taxon>
        <taxon>Chlorophyta</taxon>
        <taxon>Mamiellophyceae</taxon>
        <taxon>Mamiellales</taxon>
        <taxon>Mamiellaceae</taxon>
        <taxon>Micromonas</taxon>
    </lineage>
</organism>
<evidence type="ECO:0000256" key="3">
    <source>
        <dbReference type="ARBA" id="ARBA00022722"/>
    </source>
</evidence>
<dbReference type="Pfam" id="PF00825">
    <property type="entry name" value="Ribonuclease_P"/>
    <property type="match status" value="1"/>
</dbReference>
<evidence type="ECO:0000256" key="6">
    <source>
        <dbReference type="ARBA" id="ARBA00022884"/>
    </source>
</evidence>
<dbReference type="InParanoid" id="C1E5I9"/>
<dbReference type="GO" id="GO:0042781">
    <property type="term" value="F:3'-tRNA processing endoribonuclease activity"/>
    <property type="evidence" value="ECO:0007669"/>
    <property type="project" value="TreeGrafter"/>
</dbReference>
<keyword evidence="2" id="KW-0819">tRNA processing</keyword>
<dbReference type="GO" id="GO:0000049">
    <property type="term" value="F:tRNA binding"/>
    <property type="evidence" value="ECO:0007669"/>
    <property type="project" value="InterPro"/>
</dbReference>
<dbReference type="InterPro" id="IPR014721">
    <property type="entry name" value="Ribsml_uS5_D2-typ_fold_subgr"/>
</dbReference>
<dbReference type="PANTHER" id="PTHR33992">
    <property type="entry name" value="RIBONUCLEASE P PROTEIN COMPONENT"/>
    <property type="match status" value="1"/>
</dbReference>
<dbReference type="InterPro" id="IPR000100">
    <property type="entry name" value="RNase_P"/>
</dbReference>
<dbReference type="RefSeq" id="XP_002502007.1">
    <property type="nucleotide sequence ID" value="XM_002501961.1"/>
</dbReference>
<name>C1E5I9_MICCC</name>
<dbReference type="Gene3D" id="3.30.230.10">
    <property type="match status" value="1"/>
</dbReference>
<comment type="function">
    <text evidence="1">RNaseP catalyzes the removal of the 5'-leader sequence from pre-tRNA to produce the mature 5'-terminus. It can also cleave other RNA substrates such as 4.5S RNA. The protein component plays an auxiliary but essential role in vivo by binding to the 5'-leader sequence and broadening the substrate specificity of the ribozyme.</text>
</comment>
<keyword evidence="3" id="KW-0540">Nuclease</keyword>
<sequence>MTVDGHSCRMKVWSNREVWRAARRSCSRRENLDGATRTVQRAPAEVAPTRQTTSLRRSLTSAVAAAARSRVLKPPVVARHRGDALGTSMASLSLGCAQLSAAFNPATCLHRSRAFAHAPVHPTSAAVPAHRRARVVAWTTSWRARNLTATRAVAEPRGSSANKEDDWDEDEDEVEDDEGFDDDHDGPALGGDKFVKMTHTELLVMTPEQRKEYHKRSVLEGQIRAKKKRERQKVSQQRTVRPAPFDARGGCDAFAFALHTTVFAFRVINQYWHQPETTLGSMGNTPVIEENSFVSHESISGEVFRPRERIKSQRDFQRVMNQQGNNFNGKLMRIKYCSNEGLKDVDCTRIGIKVPKKFVKRAVDRNLVKRRIREIFRRNKDAWPARTDLIVMT</sequence>
<dbReference type="PROSITE" id="PS00648">
    <property type="entry name" value="RIBONUCLEASE_P"/>
    <property type="match status" value="1"/>
</dbReference>
<dbReference type="InterPro" id="IPR020568">
    <property type="entry name" value="Ribosomal_Su5_D2-typ_SF"/>
</dbReference>
<dbReference type="Proteomes" id="UP000002009">
    <property type="component" value="Chromosome 5"/>
</dbReference>
<evidence type="ECO:0000256" key="2">
    <source>
        <dbReference type="ARBA" id="ARBA00022694"/>
    </source>
</evidence>
<evidence type="ECO:0000313" key="8">
    <source>
        <dbReference type="EMBL" id="ACO63265.1"/>
    </source>
</evidence>
<evidence type="ECO:0000256" key="4">
    <source>
        <dbReference type="ARBA" id="ARBA00022759"/>
    </source>
</evidence>
<protein>
    <submittedName>
        <fullName evidence="8">Uncharacterized protein</fullName>
    </submittedName>
</protein>
<proteinExistence type="predicted"/>
<dbReference type="OrthoDB" id="10267210at2759"/>
<dbReference type="GO" id="GO:0004526">
    <property type="term" value="F:ribonuclease P activity"/>
    <property type="evidence" value="ECO:0007669"/>
    <property type="project" value="InterPro"/>
</dbReference>
<keyword evidence="9" id="KW-1185">Reference proteome</keyword>
<gene>
    <name evidence="8" type="ORF">MICPUN_58332</name>
</gene>
<dbReference type="KEGG" id="mis:MICPUN_58332"/>
<reference evidence="8 9" key="1">
    <citation type="journal article" date="2009" name="Science">
        <title>Green evolution and dynamic adaptations revealed by genomes of the marine picoeukaryotes Micromonas.</title>
        <authorList>
            <person name="Worden A.Z."/>
            <person name="Lee J.H."/>
            <person name="Mock T."/>
            <person name="Rouze P."/>
            <person name="Simmons M.P."/>
            <person name="Aerts A.L."/>
            <person name="Allen A.E."/>
            <person name="Cuvelier M.L."/>
            <person name="Derelle E."/>
            <person name="Everett M.V."/>
            <person name="Foulon E."/>
            <person name="Grimwood J."/>
            <person name="Gundlach H."/>
            <person name="Henrissat B."/>
            <person name="Napoli C."/>
            <person name="McDonald S.M."/>
            <person name="Parker M.S."/>
            <person name="Rombauts S."/>
            <person name="Salamov A."/>
            <person name="Von Dassow P."/>
            <person name="Badger J.H."/>
            <person name="Coutinho P.M."/>
            <person name="Demir E."/>
            <person name="Dubchak I."/>
            <person name="Gentemann C."/>
            <person name="Eikrem W."/>
            <person name="Gready J.E."/>
            <person name="John U."/>
            <person name="Lanier W."/>
            <person name="Lindquist E.A."/>
            <person name="Lucas S."/>
            <person name="Mayer K.F."/>
            <person name="Moreau H."/>
            <person name="Not F."/>
            <person name="Otillar R."/>
            <person name="Panaud O."/>
            <person name="Pangilinan J."/>
            <person name="Paulsen I."/>
            <person name="Piegu B."/>
            <person name="Poliakov A."/>
            <person name="Robbens S."/>
            <person name="Schmutz J."/>
            <person name="Toulza E."/>
            <person name="Wyss T."/>
            <person name="Zelensky A."/>
            <person name="Zhou K."/>
            <person name="Armbrust E.V."/>
            <person name="Bhattacharya D."/>
            <person name="Goodenough U.W."/>
            <person name="Van de Peer Y."/>
            <person name="Grigoriev I.V."/>
        </authorList>
    </citation>
    <scope>NUCLEOTIDE SEQUENCE [LARGE SCALE GENOMIC DNA]</scope>
    <source>
        <strain evidence="9">RCC299 / NOUM17</strain>
    </source>
</reference>
<evidence type="ECO:0000256" key="1">
    <source>
        <dbReference type="ARBA" id="ARBA00002663"/>
    </source>
</evidence>